<dbReference type="InterPro" id="IPR015424">
    <property type="entry name" value="PyrdxlP-dep_Trfase"/>
</dbReference>
<dbReference type="CDD" id="cd00616">
    <property type="entry name" value="AHBA_syn"/>
    <property type="match status" value="1"/>
</dbReference>
<evidence type="ECO:0000313" key="4">
    <source>
        <dbReference type="EMBL" id="MBO6971818.1"/>
    </source>
</evidence>
<feature type="modified residue" description="N6-(pyridoxal phosphate)lysine" evidence="2">
    <location>
        <position position="180"/>
    </location>
</feature>
<dbReference type="Proteomes" id="UP000668060">
    <property type="component" value="Unassembled WGS sequence"/>
</dbReference>
<evidence type="ECO:0000313" key="5">
    <source>
        <dbReference type="Proteomes" id="UP000668060"/>
    </source>
</evidence>
<dbReference type="FunFam" id="3.40.640.10:FF:000037">
    <property type="entry name" value="dTDP-4-amino-4,6-dideoxygalactose transaminase"/>
    <property type="match status" value="1"/>
</dbReference>
<dbReference type="PANTHER" id="PTHR30244:SF34">
    <property type="entry name" value="DTDP-4-AMINO-4,6-DIDEOXYGALACTOSE TRANSAMINASE"/>
    <property type="match status" value="1"/>
</dbReference>
<keyword evidence="4" id="KW-0032">Aminotransferase</keyword>
<dbReference type="EMBL" id="JAEPLN010000001">
    <property type="protein sequence ID" value="MBO6971818.1"/>
    <property type="molecule type" value="Genomic_DNA"/>
</dbReference>
<proteinExistence type="inferred from homology"/>
<dbReference type="EC" id="2.6.1.59" evidence="4"/>
<dbReference type="SUPFAM" id="SSF53383">
    <property type="entry name" value="PLP-dependent transferases"/>
    <property type="match status" value="1"/>
</dbReference>
<keyword evidence="4" id="KW-0808">Transferase</keyword>
<dbReference type="GO" id="GO:0030170">
    <property type="term" value="F:pyridoxal phosphate binding"/>
    <property type="evidence" value="ECO:0007669"/>
    <property type="project" value="TreeGrafter"/>
</dbReference>
<organism evidence="4 5">
    <name type="scientific">Prochlorococcus marinus CUG1433</name>
    <dbReference type="NCBI Taxonomy" id="2774506"/>
    <lineage>
        <taxon>Bacteria</taxon>
        <taxon>Bacillati</taxon>
        <taxon>Cyanobacteriota</taxon>
        <taxon>Cyanophyceae</taxon>
        <taxon>Synechococcales</taxon>
        <taxon>Prochlorococcaceae</taxon>
        <taxon>Prochlorococcus</taxon>
    </lineage>
</organism>
<name>A0A9D9BU26_PROMR</name>
<evidence type="ECO:0000256" key="3">
    <source>
        <dbReference type="RuleBase" id="RU004508"/>
    </source>
</evidence>
<evidence type="ECO:0000256" key="2">
    <source>
        <dbReference type="PIRSR" id="PIRSR000390-2"/>
    </source>
</evidence>
<dbReference type="NCBIfam" id="TIGR02379">
    <property type="entry name" value="ECA_wecE"/>
    <property type="match status" value="1"/>
</dbReference>
<dbReference type="PIRSF" id="PIRSF000390">
    <property type="entry name" value="PLP_StrS"/>
    <property type="match status" value="1"/>
</dbReference>
<feature type="active site" description="Proton acceptor" evidence="1">
    <location>
        <position position="180"/>
    </location>
</feature>
<reference evidence="4" key="1">
    <citation type="journal article" date="2021" name="Front. Mar. Sci.">
        <title>Genomes of Diverse Isolates of Prochlorococcus High-Light-Adapted Clade II in the Western Pacific Ocean.</title>
        <authorList>
            <person name="Yan W."/>
            <person name="Feng X."/>
            <person name="Zhang W."/>
            <person name="Nawaz M.Z."/>
            <person name="Luo T."/>
            <person name="Zhang R."/>
            <person name="Jiao N."/>
        </authorList>
    </citation>
    <scope>NUCLEOTIDE SEQUENCE</scope>
    <source>
        <strain evidence="4">CUG1433</strain>
    </source>
</reference>
<dbReference type="Pfam" id="PF01041">
    <property type="entry name" value="DegT_DnrJ_EryC1"/>
    <property type="match status" value="1"/>
</dbReference>
<dbReference type="GO" id="GO:0000271">
    <property type="term" value="P:polysaccharide biosynthetic process"/>
    <property type="evidence" value="ECO:0007669"/>
    <property type="project" value="TreeGrafter"/>
</dbReference>
<dbReference type="InterPro" id="IPR000653">
    <property type="entry name" value="DegT/StrS_aminotransferase"/>
</dbReference>
<dbReference type="InterPro" id="IPR012749">
    <property type="entry name" value="WecE-like"/>
</dbReference>
<sequence length="376" mass="42553">MIPFNKIYLTGKEKLYIEKALNTQTAGDGNYTNKCSKWLETLTGAHKVLLTTSCTAALEMAAILINIKPGDEVIMPSYTFVSTANAFVLRGAIPVFIDVYENDLNINVENIEKAITKKTRAIVPVHYAGNSCKMEKIKEIANKYSLFIIEDAAQCIMSFHNGKHLGSTGDLSAFSFHQTKNISCGEGGALVINNPNLFDRAEIIREKGTNRSQYLKKQSNLYTWLDIGSSYLPSDINAAYLWAQLEGSKFITSKRLKVWKNYKESFSYIEKEGLIKVQTVSSNQGYNAHLFYILLKDEILRNKFIKDMYKKNIICTSHYIPLHSSPFGKKVGKTQDDLKVTDSISKRIVRLPMWVDLDKFQNKIIDSSIKIIQKLV</sequence>
<accession>A0A9D9BU26</accession>
<protein>
    <submittedName>
        <fullName evidence="4">dTDP-4-amino-4,6-dideoxygalactose transaminase</fullName>
        <ecNumber evidence="4">2.6.1.59</ecNumber>
    </submittedName>
</protein>
<comment type="caution">
    <text evidence="4">The sequence shown here is derived from an EMBL/GenBank/DDBJ whole genome shotgun (WGS) entry which is preliminary data.</text>
</comment>
<gene>
    <name evidence="4" type="primary">rffA</name>
    <name evidence="4" type="synonym">fcnA</name>
    <name evidence="4" type="synonym">wecE</name>
    <name evidence="4" type="ORF">JJ842_07825</name>
</gene>
<dbReference type="GO" id="GO:0019180">
    <property type="term" value="F:dTDP-4-amino-4,6-dideoxygalactose transaminase activity"/>
    <property type="evidence" value="ECO:0007669"/>
    <property type="project" value="UniProtKB-EC"/>
</dbReference>
<dbReference type="PANTHER" id="PTHR30244">
    <property type="entry name" value="TRANSAMINASE"/>
    <property type="match status" value="1"/>
</dbReference>
<keyword evidence="2 3" id="KW-0663">Pyridoxal phosphate</keyword>
<dbReference type="Gene3D" id="3.40.640.10">
    <property type="entry name" value="Type I PLP-dependent aspartate aminotransferase-like (Major domain)"/>
    <property type="match status" value="1"/>
</dbReference>
<dbReference type="InterPro" id="IPR015421">
    <property type="entry name" value="PyrdxlP-dep_Trfase_major"/>
</dbReference>
<dbReference type="NCBIfam" id="NF008687">
    <property type="entry name" value="PRK11706.1"/>
    <property type="match status" value="1"/>
</dbReference>
<comment type="similarity">
    <text evidence="3">Belongs to the DegT/DnrJ/EryC1 family.</text>
</comment>
<evidence type="ECO:0000256" key="1">
    <source>
        <dbReference type="PIRSR" id="PIRSR000390-1"/>
    </source>
</evidence>
<dbReference type="AlphaFoldDB" id="A0A9D9BU26"/>